<dbReference type="RefSeq" id="WP_109642892.1">
    <property type="nucleotide sequence ID" value="NZ_QGHB01000029.1"/>
</dbReference>
<evidence type="ECO:0000313" key="3">
    <source>
        <dbReference type="Proteomes" id="UP000246005"/>
    </source>
</evidence>
<dbReference type="Proteomes" id="UP000246005">
    <property type="component" value="Unassembled WGS sequence"/>
</dbReference>
<dbReference type="InterPro" id="IPR043917">
    <property type="entry name" value="DUF5753"/>
</dbReference>
<dbReference type="SMART" id="SM00530">
    <property type="entry name" value="HTH_XRE"/>
    <property type="match status" value="1"/>
</dbReference>
<dbReference type="InterPro" id="IPR001387">
    <property type="entry name" value="Cro/C1-type_HTH"/>
</dbReference>
<gene>
    <name evidence="2" type="ORF">C8D88_1297</name>
</gene>
<dbReference type="GO" id="GO:0003677">
    <property type="term" value="F:DNA binding"/>
    <property type="evidence" value="ECO:0007669"/>
    <property type="project" value="InterPro"/>
</dbReference>
<dbReference type="Pfam" id="PF19054">
    <property type="entry name" value="DUF5753"/>
    <property type="match status" value="1"/>
</dbReference>
<reference evidence="2 3" key="1">
    <citation type="submission" date="2018-05" db="EMBL/GenBank/DDBJ databases">
        <title>Genomic Encyclopedia of Type Strains, Phase IV (KMG-IV): sequencing the most valuable type-strain genomes for metagenomic binning, comparative biology and taxonomic classification.</title>
        <authorList>
            <person name="Goeker M."/>
        </authorList>
    </citation>
    <scope>NUCLEOTIDE SEQUENCE [LARGE SCALE GENOMIC DNA]</scope>
    <source>
        <strain evidence="2 3">DSM 45480</strain>
    </source>
</reference>
<evidence type="ECO:0000259" key="1">
    <source>
        <dbReference type="PROSITE" id="PS50943"/>
    </source>
</evidence>
<dbReference type="SUPFAM" id="SSF47413">
    <property type="entry name" value="lambda repressor-like DNA-binding domains"/>
    <property type="match status" value="1"/>
</dbReference>
<accession>A0A316HD98</accession>
<evidence type="ECO:0000313" key="2">
    <source>
        <dbReference type="EMBL" id="PWK77991.1"/>
    </source>
</evidence>
<name>A0A316HD98_9PSEU</name>
<feature type="domain" description="HTH cro/C1-type" evidence="1">
    <location>
        <begin position="17"/>
        <end position="72"/>
    </location>
</feature>
<dbReference type="EMBL" id="QGHB01000029">
    <property type="protein sequence ID" value="PWK77991.1"/>
    <property type="molecule type" value="Genomic_DNA"/>
</dbReference>
<comment type="caution">
    <text evidence="2">The sequence shown here is derived from an EMBL/GenBank/DDBJ whole genome shotgun (WGS) entry which is preliminary data.</text>
</comment>
<dbReference type="Pfam" id="PF13560">
    <property type="entry name" value="HTH_31"/>
    <property type="match status" value="1"/>
</dbReference>
<dbReference type="AlphaFoldDB" id="A0A316HD98"/>
<organism evidence="2 3">
    <name type="scientific">Lentzea atacamensis</name>
    <dbReference type="NCBI Taxonomy" id="531938"/>
    <lineage>
        <taxon>Bacteria</taxon>
        <taxon>Bacillati</taxon>
        <taxon>Actinomycetota</taxon>
        <taxon>Actinomycetes</taxon>
        <taxon>Pseudonocardiales</taxon>
        <taxon>Pseudonocardiaceae</taxon>
        <taxon>Lentzea</taxon>
    </lineage>
</organism>
<sequence>MSVITSTAYSRDLGDELRRLRETCTGMGGRALAVNLGWDPSKVSNIEHGKVRASEIDLVQFLTACGKDIDYFEDFRQRYKYAFEEYVVQVSGNLRTVAMAESTANTITSYTAQAIPGLVQTSEYADAFFRLGGFVPEERIPRSVQLRMDRQAILRRHDRPTCLFYIHELALQQRVGDDRIMEDQYARLLFDAHVVRIVPRDVVVPSYGCVLWEFEKSRPVAFSETDLAQVFVQDPAAIVRTRLLFNHLAEVALDAEQSRSKLAEYVGRPREDHDEPGPRLA</sequence>
<proteinExistence type="predicted"/>
<dbReference type="PROSITE" id="PS50943">
    <property type="entry name" value="HTH_CROC1"/>
    <property type="match status" value="1"/>
</dbReference>
<dbReference type="Gene3D" id="1.10.260.40">
    <property type="entry name" value="lambda repressor-like DNA-binding domains"/>
    <property type="match status" value="1"/>
</dbReference>
<protein>
    <submittedName>
        <fullName evidence="2">Helix-turn-helix protein</fullName>
    </submittedName>
</protein>
<dbReference type="CDD" id="cd00093">
    <property type="entry name" value="HTH_XRE"/>
    <property type="match status" value="1"/>
</dbReference>
<dbReference type="InterPro" id="IPR010982">
    <property type="entry name" value="Lambda_DNA-bd_dom_sf"/>
</dbReference>